<dbReference type="Proteomes" id="UP000279422">
    <property type="component" value="Unassembled WGS sequence"/>
</dbReference>
<evidence type="ECO:0000256" key="7">
    <source>
        <dbReference type="RuleBase" id="RU000562"/>
    </source>
</evidence>
<dbReference type="GO" id="GO:0005737">
    <property type="term" value="C:cytoplasm"/>
    <property type="evidence" value="ECO:0007669"/>
    <property type="project" value="UniProtKB-ARBA"/>
</dbReference>
<dbReference type="HAMAP" id="MF_01363">
    <property type="entry name" value="Ribosomal_bL21"/>
    <property type="match status" value="1"/>
</dbReference>
<dbReference type="GO" id="GO:1990904">
    <property type="term" value="C:ribonucleoprotein complex"/>
    <property type="evidence" value="ECO:0007669"/>
    <property type="project" value="UniProtKB-KW"/>
</dbReference>
<protein>
    <recommendedName>
        <fullName evidence="6">Large ribosomal subunit protein bL21</fullName>
    </recommendedName>
</protein>
<evidence type="ECO:0000256" key="3">
    <source>
        <dbReference type="ARBA" id="ARBA00022884"/>
    </source>
</evidence>
<dbReference type="SUPFAM" id="SSF141091">
    <property type="entry name" value="L21p-like"/>
    <property type="match status" value="1"/>
</dbReference>
<dbReference type="InterPro" id="IPR036164">
    <property type="entry name" value="bL21-like_sf"/>
</dbReference>
<dbReference type="AlphaFoldDB" id="A0A497E2L3"/>
<dbReference type="NCBIfam" id="TIGR00061">
    <property type="entry name" value="L21"/>
    <property type="match status" value="1"/>
</dbReference>
<keyword evidence="5 6" id="KW-0687">Ribonucleoprotein</keyword>
<dbReference type="InterPro" id="IPR018258">
    <property type="entry name" value="Ribosomal_bL21_CS"/>
</dbReference>
<dbReference type="PANTHER" id="PTHR21349">
    <property type="entry name" value="50S RIBOSOMAL PROTEIN L21"/>
    <property type="match status" value="1"/>
</dbReference>
<dbReference type="InterPro" id="IPR028909">
    <property type="entry name" value="bL21-like"/>
</dbReference>
<organism evidence="8 9">
    <name type="scientific">Aerophobetes bacterium</name>
    <dbReference type="NCBI Taxonomy" id="2030807"/>
    <lineage>
        <taxon>Bacteria</taxon>
        <taxon>Candidatus Aerophobota</taxon>
    </lineage>
</organism>
<keyword evidence="2 6" id="KW-0699">rRNA-binding</keyword>
<evidence type="ECO:0000256" key="1">
    <source>
        <dbReference type="ARBA" id="ARBA00008563"/>
    </source>
</evidence>
<evidence type="ECO:0000313" key="9">
    <source>
        <dbReference type="Proteomes" id="UP000279422"/>
    </source>
</evidence>
<keyword evidence="3 6" id="KW-0694">RNA-binding</keyword>
<evidence type="ECO:0000256" key="2">
    <source>
        <dbReference type="ARBA" id="ARBA00022730"/>
    </source>
</evidence>
<comment type="caution">
    <text evidence="8">The sequence shown here is derived from an EMBL/GenBank/DDBJ whole genome shotgun (WGS) entry which is preliminary data.</text>
</comment>
<accession>A0A497E2L3</accession>
<evidence type="ECO:0000256" key="4">
    <source>
        <dbReference type="ARBA" id="ARBA00022980"/>
    </source>
</evidence>
<evidence type="ECO:0000313" key="8">
    <source>
        <dbReference type="EMBL" id="RLE08289.1"/>
    </source>
</evidence>
<evidence type="ECO:0000256" key="5">
    <source>
        <dbReference type="ARBA" id="ARBA00023274"/>
    </source>
</evidence>
<dbReference type="GO" id="GO:0003735">
    <property type="term" value="F:structural constituent of ribosome"/>
    <property type="evidence" value="ECO:0007669"/>
    <property type="project" value="InterPro"/>
</dbReference>
<evidence type="ECO:0000256" key="6">
    <source>
        <dbReference type="HAMAP-Rule" id="MF_01363"/>
    </source>
</evidence>
<dbReference type="PROSITE" id="PS01169">
    <property type="entry name" value="RIBOSOMAL_L21"/>
    <property type="match status" value="1"/>
</dbReference>
<comment type="function">
    <text evidence="6 7">This protein binds to 23S rRNA in the presence of protein L20.</text>
</comment>
<gene>
    <name evidence="6 8" type="primary">rplU</name>
    <name evidence="8" type="ORF">DRJ00_06560</name>
</gene>
<reference evidence="8 9" key="1">
    <citation type="submission" date="2018-06" db="EMBL/GenBank/DDBJ databases">
        <title>Extensive metabolic versatility and redundancy in microbially diverse, dynamic hydrothermal sediments.</title>
        <authorList>
            <person name="Dombrowski N."/>
            <person name="Teske A."/>
            <person name="Baker B.J."/>
        </authorList>
    </citation>
    <scope>NUCLEOTIDE SEQUENCE [LARGE SCALE GENOMIC DNA]</scope>
    <source>
        <strain evidence="8">B47_G16</strain>
    </source>
</reference>
<proteinExistence type="inferred from homology"/>
<dbReference type="GO" id="GO:0005840">
    <property type="term" value="C:ribosome"/>
    <property type="evidence" value="ECO:0007669"/>
    <property type="project" value="UniProtKB-KW"/>
</dbReference>
<comment type="similarity">
    <text evidence="1 6 7">Belongs to the bacterial ribosomal protein bL21 family.</text>
</comment>
<comment type="subunit">
    <text evidence="6">Part of the 50S ribosomal subunit. Contacts protein L20.</text>
</comment>
<dbReference type="GO" id="GO:0019843">
    <property type="term" value="F:rRNA binding"/>
    <property type="evidence" value="ECO:0007669"/>
    <property type="project" value="UniProtKB-UniRule"/>
</dbReference>
<sequence length="105" mass="11884">MIAVIETGGKQYKVSPGSVIKVEKLGMEVGKEVVLDKVLMVKKDGEVVFGHPVVEGAKVVAEVVREGRGKKIIVYKFKRRKGYHRKYGHRQAFTELRIKEIQYQG</sequence>
<keyword evidence="4 6" id="KW-0689">Ribosomal protein</keyword>
<dbReference type="InterPro" id="IPR001787">
    <property type="entry name" value="Ribosomal_bL21"/>
</dbReference>
<name>A0A497E2L3_UNCAE</name>
<dbReference type="PANTHER" id="PTHR21349:SF0">
    <property type="entry name" value="LARGE RIBOSOMAL SUBUNIT PROTEIN BL21M"/>
    <property type="match status" value="1"/>
</dbReference>
<dbReference type="EMBL" id="QMPZ01000106">
    <property type="protein sequence ID" value="RLE08289.1"/>
    <property type="molecule type" value="Genomic_DNA"/>
</dbReference>
<dbReference type="GO" id="GO:0006412">
    <property type="term" value="P:translation"/>
    <property type="evidence" value="ECO:0007669"/>
    <property type="project" value="UniProtKB-UniRule"/>
</dbReference>
<dbReference type="Pfam" id="PF00829">
    <property type="entry name" value="Ribosomal_L21p"/>
    <property type="match status" value="1"/>
</dbReference>